<proteinExistence type="predicted"/>
<reference evidence="2" key="1">
    <citation type="submission" date="2015-11" db="EMBL/GenBank/DDBJ databases">
        <authorList>
            <person name="Anvar S.Y."/>
        </authorList>
    </citation>
    <scope>NUCLEOTIDE SEQUENCE [LARGE SCALE GENOMIC DNA]</scope>
</reference>
<sequence length="38" mass="4076">MLKTLLGSATFSTLTFYLALSATIAHILNFGAKNENTT</sequence>
<dbReference type="KEGG" id="hty:BN2458_PEG1196"/>
<organism evidence="1 2">
    <name type="scientific">Helicobacter typhlonius</name>
    <dbReference type="NCBI Taxonomy" id="76936"/>
    <lineage>
        <taxon>Bacteria</taxon>
        <taxon>Pseudomonadati</taxon>
        <taxon>Campylobacterota</taxon>
        <taxon>Epsilonproteobacteria</taxon>
        <taxon>Campylobacterales</taxon>
        <taxon>Helicobacteraceae</taxon>
        <taxon>Helicobacter</taxon>
    </lineage>
</organism>
<dbReference type="AlphaFoldDB" id="A0A0S4PVK2"/>
<evidence type="ECO:0000313" key="2">
    <source>
        <dbReference type="Proteomes" id="UP000064525"/>
    </source>
</evidence>
<gene>
    <name evidence="1" type="ORF">BN2458_PEG1196</name>
</gene>
<protein>
    <submittedName>
        <fullName evidence="1">Uncharacterized protein</fullName>
    </submittedName>
</protein>
<evidence type="ECO:0000313" key="1">
    <source>
        <dbReference type="EMBL" id="CUU40081.1"/>
    </source>
</evidence>
<dbReference type="EMBL" id="LN907858">
    <property type="protein sequence ID" value="CUU40081.1"/>
    <property type="molecule type" value="Genomic_DNA"/>
</dbReference>
<accession>A0A0S4PVK2</accession>
<name>A0A0S4PVK2_9HELI</name>
<dbReference type="Proteomes" id="UP000064525">
    <property type="component" value="Chromosome I"/>
</dbReference>